<dbReference type="STRING" id="630390.A0A180GBY1"/>
<reference evidence="2" key="2">
    <citation type="submission" date="2016-05" db="EMBL/GenBank/DDBJ databases">
        <title>Comparative analysis highlights variable genome content of wheat rusts and divergence of the mating loci.</title>
        <authorList>
            <person name="Cuomo C.A."/>
            <person name="Bakkeren G."/>
            <person name="Szabo L."/>
            <person name="Khalil H."/>
            <person name="Joly D."/>
            <person name="Goldberg J."/>
            <person name="Young S."/>
            <person name="Zeng Q."/>
            <person name="Fellers J."/>
        </authorList>
    </citation>
    <scope>NUCLEOTIDE SEQUENCE [LARGE SCALE GENOMIC DNA]</scope>
    <source>
        <strain evidence="2">1-1 BBBD Race 1</strain>
    </source>
</reference>
<evidence type="ECO:0000313" key="4">
    <source>
        <dbReference type="Proteomes" id="UP000005240"/>
    </source>
</evidence>
<name>A0A180GBY1_PUCT1</name>
<reference evidence="3" key="4">
    <citation type="submission" date="2025-05" db="UniProtKB">
        <authorList>
            <consortium name="EnsemblFungi"/>
        </authorList>
    </citation>
    <scope>IDENTIFICATION</scope>
    <source>
        <strain evidence="3">isolate 1-1 / race 1 (BBBD)</strain>
    </source>
</reference>
<evidence type="ECO:0000313" key="3">
    <source>
        <dbReference type="EnsemblFungi" id="PTTG_05646-t43_1-p1"/>
    </source>
</evidence>
<evidence type="ECO:0008006" key="5">
    <source>
        <dbReference type="Google" id="ProtNLM"/>
    </source>
</evidence>
<feature type="region of interest" description="Disordered" evidence="1">
    <location>
        <begin position="289"/>
        <end position="317"/>
    </location>
</feature>
<dbReference type="PANTHER" id="PTHR33246">
    <property type="entry name" value="CCHC-TYPE DOMAIN-CONTAINING PROTEIN"/>
    <property type="match status" value="1"/>
</dbReference>
<dbReference type="AlphaFoldDB" id="A0A180GBY1"/>
<dbReference type="EMBL" id="ADAS02000107">
    <property type="protein sequence ID" value="OAV90195.1"/>
    <property type="molecule type" value="Genomic_DNA"/>
</dbReference>
<evidence type="ECO:0000313" key="2">
    <source>
        <dbReference type="EMBL" id="OAV90195.1"/>
    </source>
</evidence>
<gene>
    <name evidence="2" type="ORF">PTTG_05646</name>
</gene>
<dbReference type="EnsemblFungi" id="PTTG_05646-t43_1">
    <property type="protein sequence ID" value="PTTG_05646-t43_1-p1"/>
    <property type="gene ID" value="PTTG_05646"/>
</dbReference>
<proteinExistence type="predicted"/>
<dbReference type="Proteomes" id="UP000005240">
    <property type="component" value="Unassembled WGS sequence"/>
</dbReference>
<dbReference type="VEuPathDB" id="FungiDB:PTTG_05646"/>
<reference evidence="3 4" key="3">
    <citation type="journal article" date="2017" name="G3 (Bethesda)">
        <title>Comparative analysis highlights variable genome content of wheat rusts and divergence of the mating loci.</title>
        <authorList>
            <person name="Cuomo C.A."/>
            <person name="Bakkeren G."/>
            <person name="Khalil H.B."/>
            <person name="Panwar V."/>
            <person name="Joly D."/>
            <person name="Linning R."/>
            <person name="Sakthikumar S."/>
            <person name="Song X."/>
            <person name="Adiconis X."/>
            <person name="Fan L."/>
            <person name="Goldberg J.M."/>
            <person name="Levin J.Z."/>
            <person name="Young S."/>
            <person name="Zeng Q."/>
            <person name="Anikster Y."/>
            <person name="Bruce M."/>
            <person name="Wang M."/>
            <person name="Yin C."/>
            <person name="McCallum B."/>
            <person name="Szabo L.J."/>
            <person name="Hulbert S."/>
            <person name="Chen X."/>
            <person name="Fellers J.P."/>
        </authorList>
    </citation>
    <scope>NUCLEOTIDE SEQUENCE</scope>
    <source>
        <strain evidence="4">Isolate 1-1 / race 1 (BBBD)</strain>
        <strain evidence="3">isolate 1-1 / race 1 (BBBD)</strain>
    </source>
</reference>
<accession>A0A180GBY1</accession>
<keyword evidence="4" id="KW-1185">Reference proteome</keyword>
<dbReference type="OrthoDB" id="2507454at2759"/>
<organism evidence="2">
    <name type="scientific">Puccinia triticina (isolate 1-1 / race 1 (BBBD))</name>
    <name type="common">Brown leaf rust fungus</name>
    <dbReference type="NCBI Taxonomy" id="630390"/>
    <lineage>
        <taxon>Eukaryota</taxon>
        <taxon>Fungi</taxon>
        <taxon>Dikarya</taxon>
        <taxon>Basidiomycota</taxon>
        <taxon>Pucciniomycotina</taxon>
        <taxon>Pucciniomycetes</taxon>
        <taxon>Pucciniales</taxon>
        <taxon>Pucciniaceae</taxon>
        <taxon>Puccinia</taxon>
    </lineage>
</organism>
<dbReference type="PANTHER" id="PTHR33246:SF51">
    <property type="entry name" value="MYB_SANT-LIKE DOMAIN-CONTAINING PROTEIN"/>
    <property type="match status" value="1"/>
</dbReference>
<sequence length="422" mass="45357">MAVAKPLTLPSRADSGDDPAGSAALRASPHNPLVLLPPDSGSKPSKEAPAHLTLDIKPATMSTSPRILTARLPILEAPGPQSNYLDWKLVVNQVFKSAKVRYVLTTMEPAARPVTWEDDNDTVCAILVQIVDRVNLRYCREHADDAAGMWGALSKAHEDSSTGGRVYWIRKLVNTRMDNDDIDAHIDSLAQSHERLNSLVTPDKPLTPDDVHTAALLSSLPPDWIHCVSALMNQEGVKTEAIVKALKNEAIRRESQGEIISVSSTKSKPVNHDLNSCNNTRNLILEHKAAQKARGKASQPDAPSTSSSKPHTRAGRTSAAPVGEYVEVYSAFGAPANAPDSPFLRAVAGRGQVAAILSRHGAFYVPDALVGEVTPNLQLLVDGMLAAPLLPTKIGSLWLDRSPACDIPNWIAEVEEGKGILI</sequence>
<protein>
    <recommendedName>
        <fullName evidence="5">Retrotransposon Copia-like N-terminal domain-containing protein</fullName>
    </recommendedName>
</protein>
<evidence type="ECO:0000256" key="1">
    <source>
        <dbReference type="SAM" id="MobiDB-lite"/>
    </source>
</evidence>
<feature type="region of interest" description="Disordered" evidence="1">
    <location>
        <begin position="1"/>
        <end position="48"/>
    </location>
</feature>
<dbReference type="Pfam" id="PF14223">
    <property type="entry name" value="Retrotran_gag_2"/>
    <property type="match status" value="1"/>
</dbReference>
<reference evidence="2" key="1">
    <citation type="submission" date="2009-11" db="EMBL/GenBank/DDBJ databases">
        <authorList>
            <consortium name="The Broad Institute Genome Sequencing Platform"/>
            <person name="Ward D."/>
            <person name="Feldgarden M."/>
            <person name="Earl A."/>
            <person name="Young S.K."/>
            <person name="Zeng Q."/>
            <person name="Koehrsen M."/>
            <person name="Alvarado L."/>
            <person name="Berlin A."/>
            <person name="Bochicchio J."/>
            <person name="Borenstein D."/>
            <person name="Chapman S.B."/>
            <person name="Chen Z."/>
            <person name="Engels R."/>
            <person name="Freedman E."/>
            <person name="Gellesch M."/>
            <person name="Goldberg J."/>
            <person name="Griggs A."/>
            <person name="Gujja S."/>
            <person name="Heilman E."/>
            <person name="Heiman D."/>
            <person name="Hepburn T."/>
            <person name="Howarth C."/>
            <person name="Jen D."/>
            <person name="Larson L."/>
            <person name="Lewis B."/>
            <person name="Mehta T."/>
            <person name="Park D."/>
            <person name="Pearson M."/>
            <person name="Roberts A."/>
            <person name="Saif S."/>
            <person name="Shea T."/>
            <person name="Shenoy N."/>
            <person name="Sisk P."/>
            <person name="Stolte C."/>
            <person name="Sykes S."/>
            <person name="Thomson T."/>
            <person name="Walk T."/>
            <person name="White J."/>
            <person name="Yandava C."/>
            <person name="Izard J."/>
            <person name="Baranova O.V."/>
            <person name="Blanton J.M."/>
            <person name="Tanner A.C."/>
            <person name="Dewhirst F.E."/>
            <person name="Haas B."/>
            <person name="Nusbaum C."/>
            <person name="Birren B."/>
        </authorList>
    </citation>
    <scope>NUCLEOTIDE SEQUENCE [LARGE SCALE GENOMIC DNA]</scope>
    <source>
        <strain evidence="2">1-1 BBBD Race 1</strain>
    </source>
</reference>